<dbReference type="PANTHER" id="PTHR36112">
    <property type="entry name" value="RIBOSOMAL RNA SMALL SUBUNIT METHYLTRANSFERASE J"/>
    <property type="match status" value="1"/>
</dbReference>
<dbReference type="InterPro" id="IPR029063">
    <property type="entry name" value="SAM-dependent_MTases_sf"/>
</dbReference>
<dbReference type="Pfam" id="PF04445">
    <property type="entry name" value="SAM_MT"/>
    <property type="match status" value="1"/>
</dbReference>
<name>A0A917G9M1_9BACI</name>
<evidence type="ECO:0000313" key="2">
    <source>
        <dbReference type="Proteomes" id="UP000616608"/>
    </source>
</evidence>
<dbReference type="GO" id="GO:0008990">
    <property type="term" value="F:rRNA (guanine-N2-)-methyltransferase activity"/>
    <property type="evidence" value="ECO:0007669"/>
    <property type="project" value="InterPro"/>
</dbReference>
<dbReference type="PANTHER" id="PTHR36112:SF1">
    <property type="entry name" value="RIBOSOMAL RNA SMALL SUBUNIT METHYLTRANSFERASE J"/>
    <property type="match status" value="1"/>
</dbReference>
<sequence>MQPITIVTTAGRPDERSLALAAFVCEQLHIVYEPRRKRAITTMAKQLHAHIIVAGKDRFAYYPLSAIEPFFFHPNSAAFRLKRVARGETDPFLVATQLSKGETLLDCTLGLAADAMLGAYQVGDTGRVIGLEGNRNVAFIVKQGLQQYDVTTLPLTACMRRIEVIHAQAIDYLLMLPDNSFDVVYMDPMFEETIEEATNFTTLRHAGVQAGLTEQWVQHAVRVAKKRVVLKAHFRSTWFASYGFQQMTRTTAKFHYGVIEKERRDEGLL</sequence>
<dbReference type="EMBL" id="BMJT01000011">
    <property type="protein sequence ID" value="GGG31241.1"/>
    <property type="molecule type" value="Genomic_DNA"/>
</dbReference>
<dbReference type="Gene3D" id="3.40.50.150">
    <property type="entry name" value="Vaccinia Virus protein VP39"/>
    <property type="match status" value="1"/>
</dbReference>
<dbReference type="RefSeq" id="WP_188615631.1">
    <property type="nucleotide sequence ID" value="NZ_BMJT01000011.1"/>
</dbReference>
<dbReference type="AlphaFoldDB" id="A0A917G9M1"/>
<evidence type="ECO:0008006" key="3">
    <source>
        <dbReference type="Google" id="ProtNLM"/>
    </source>
</evidence>
<dbReference type="Proteomes" id="UP000616608">
    <property type="component" value="Unassembled WGS sequence"/>
</dbReference>
<proteinExistence type="predicted"/>
<dbReference type="InterPro" id="IPR007536">
    <property type="entry name" value="16SrRNA_methylTrfase_J"/>
</dbReference>
<reference evidence="1" key="2">
    <citation type="submission" date="2020-09" db="EMBL/GenBank/DDBJ databases">
        <authorList>
            <person name="Sun Q."/>
            <person name="Zhou Y."/>
        </authorList>
    </citation>
    <scope>NUCLEOTIDE SEQUENCE</scope>
    <source>
        <strain evidence="1">CGMCC 1.15760</strain>
    </source>
</reference>
<organism evidence="1 2">
    <name type="scientific">Lysinibacillus alkalisoli</name>
    <dbReference type="NCBI Taxonomy" id="1911548"/>
    <lineage>
        <taxon>Bacteria</taxon>
        <taxon>Bacillati</taxon>
        <taxon>Bacillota</taxon>
        <taxon>Bacilli</taxon>
        <taxon>Bacillales</taxon>
        <taxon>Bacillaceae</taxon>
        <taxon>Lysinibacillus</taxon>
    </lineage>
</organism>
<protein>
    <recommendedName>
        <fullName evidence="3">SAM-dependent methyltransferase</fullName>
    </recommendedName>
</protein>
<evidence type="ECO:0000313" key="1">
    <source>
        <dbReference type="EMBL" id="GGG31241.1"/>
    </source>
</evidence>
<comment type="caution">
    <text evidence="1">The sequence shown here is derived from an EMBL/GenBank/DDBJ whole genome shotgun (WGS) entry which is preliminary data.</text>
</comment>
<gene>
    <name evidence="1" type="ORF">GCM10007425_27350</name>
</gene>
<reference evidence="1" key="1">
    <citation type="journal article" date="2014" name="Int. J. Syst. Evol. Microbiol.">
        <title>Complete genome sequence of Corynebacterium casei LMG S-19264T (=DSM 44701T), isolated from a smear-ripened cheese.</title>
        <authorList>
            <consortium name="US DOE Joint Genome Institute (JGI-PGF)"/>
            <person name="Walter F."/>
            <person name="Albersmeier A."/>
            <person name="Kalinowski J."/>
            <person name="Ruckert C."/>
        </authorList>
    </citation>
    <scope>NUCLEOTIDE SEQUENCE</scope>
    <source>
        <strain evidence="1">CGMCC 1.15760</strain>
    </source>
</reference>
<dbReference type="SUPFAM" id="SSF53335">
    <property type="entry name" value="S-adenosyl-L-methionine-dependent methyltransferases"/>
    <property type="match status" value="1"/>
</dbReference>
<keyword evidence="2" id="KW-1185">Reference proteome</keyword>
<accession>A0A917G9M1</accession>